<accession>A0ABY7R362</accession>
<keyword evidence="4" id="KW-1185">Reference proteome</keyword>
<feature type="coiled-coil region" evidence="1">
    <location>
        <begin position="465"/>
        <end position="492"/>
    </location>
</feature>
<organism evidence="3 4">
    <name type="scientific">Pseudomonas capeferrum</name>
    <dbReference type="NCBI Taxonomy" id="1495066"/>
    <lineage>
        <taxon>Bacteria</taxon>
        <taxon>Pseudomonadati</taxon>
        <taxon>Pseudomonadota</taxon>
        <taxon>Gammaproteobacteria</taxon>
        <taxon>Pseudomonadales</taxon>
        <taxon>Pseudomonadaceae</taxon>
        <taxon>Pseudomonas</taxon>
    </lineage>
</organism>
<evidence type="ECO:0000313" key="3">
    <source>
        <dbReference type="EMBL" id="WCH97960.1"/>
    </source>
</evidence>
<evidence type="ECO:0008006" key="5">
    <source>
        <dbReference type="Google" id="ProtNLM"/>
    </source>
</evidence>
<evidence type="ECO:0000256" key="1">
    <source>
        <dbReference type="SAM" id="Coils"/>
    </source>
</evidence>
<sequence>MLRTLVLPYYPRVYVTEDMIARCMIMHKSTTDKNMARQALCIFDVFMGACRLRQHDLSCPEIIARFWGFLLSETNATYTFAWRILACVRKSADVIGLNVSGFKSSCGRRYEHQCRALYANGYKDTTRLSFYEGWWARWRSDREQFVNLMPYYVKYGESYTSYVFSKLKTYLKKHTTETLKDKIRHSDNFARIVSETFLNVEELQLLQNPHELSLFMEAAYNSELAERLENGYDLESFYREWAALIHFVMSFYVRQGILPEPEYPFAIERYTGPATRGVNTHRGRKNLIKLITPIPDTISNQDAASKLYEQINGDINGVVKACEEARQDIISAYRRRKKAAHLAEDAEAYKQATSNQQLYMSRSKLWESNPYPDIDDKEFERVFGCLKRELSSYLGLMDSTTLLPFLYLLINEVPAITKSWLLNYQVKDKHNHDTDDYEESNRTKSLKRRRGPASALQGVHLTPKAQELIDEIKELTAEARAYLQKNNKIDAKYLLLTSATGTSLPSKKTKWSGMSVQQNKDSLMAKKIKAVFGEDTGQVLENLTPKTMRTSSAVIVYFKTSSVHAMAEALGQKTYIPKLLDKYLPKPIRQFYLSRWIRTFQLGIIFECFKDSEYLLDVMNIDTLGELETFIKHHGLSPLPPQLNLKNWLPANERNDGGAVVKGIIPVCPMLCTLLITMAPIFREWQSKGHTLSEKYLNWALNGEYLTHAVALYERGEIEVVSEEVASIFRKSDYSIPLAAKLRLMIEDDEEGLLYA</sequence>
<keyword evidence="1" id="KW-0175">Coiled coil</keyword>
<feature type="compositionally biased region" description="Basic and acidic residues" evidence="2">
    <location>
        <begin position="431"/>
        <end position="442"/>
    </location>
</feature>
<protein>
    <recommendedName>
        <fullName evidence="5">Integrase</fullName>
    </recommendedName>
</protein>
<reference evidence="3 4" key="1">
    <citation type="journal article" date="2020" name="Front. Microbiol.">
        <title>Toward Biorecycling: Isolation of a Soil Bacterium That Grows on a Polyurethane Oligomer and Monomer.</title>
        <authorList>
            <person name="Espinosa M.J.C."/>
            <person name="Blanco A.C."/>
            <person name="Schmidgall T."/>
            <person name="Atanasoff-Kardjalieff A.K."/>
            <person name="Kappelmeyer U."/>
            <person name="Tischler D."/>
            <person name="Pieper D.H."/>
            <person name="Heipieper H.J."/>
            <person name="Eberlein C."/>
        </authorList>
    </citation>
    <scope>NUCLEOTIDE SEQUENCE [LARGE SCALE GENOMIC DNA]</scope>
    <source>
        <strain evidence="3 4">TDA1</strain>
    </source>
</reference>
<evidence type="ECO:0000256" key="2">
    <source>
        <dbReference type="SAM" id="MobiDB-lite"/>
    </source>
</evidence>
<dbReference type="RefSeq" id="WP_152604592.1">
    <property type="nucleotide sequence ID" value="NZ_CP116669.1"/>
</dbReference>
<gene>
    <name evidence="3" type="ORF">PMC74_14300</name>
</gene>
<name>A0ABY7R362_9PSED</name>
<evidence type="ECO:0000313" key="4">
    <source>
        <dbReference type="Proteomes" id="UP001214301"/>
    </source>
</evidence>
<dbReference type="Proteomes" id="UP001214301">
    <property type="component" value="Chromosome"/>
</dbReference>
<dbReference type="EMBL" id="CP116669">
    <property type="protein sequence ID" value="WCH97960.1"/>
    <property type="molecule type" value="Genomic_DNA"/>
</dbReference>
<feature type="region of interest" description="Disordered" evidence="2">
    <location>
        <begin position="431"/>
        <end position="455"/>
    </location>
</feature>
<proteinExistence type="predicted"/>